<gene>
    <name evidence="2" type="ORF">CEXT_65591</name>
</gene>
<sequence>MYMNFIEVKSEPEDAEDAEDCSLFASRIRRRDTDADSGSDSSADSDKNTDTETFLEIQEFVTQIFPFREHYREMREEENNDKAGEMKEKEQR</sequence>
<protein>
    <submittedName>
        <fullName evidence="2">Uncharacterized protein</fullName>
    </submittedName>
</protein>
<comment type="caution">
    <text evidence="2">The sequence shown here is derived from an EMBL/GenBank/DDBJ whole genome shotgun (WGS) entry which is preliminary data.</text>
</comment>
<evidence type="ECO:0000313" key="2">
    <source>
        <dbReference type="EMBL" id="GIY98944.1"/>
    </source>
</evidence>
<name>A0AAV4XYI6_CAEEX</name>
<reference evidence="2 3" key="1">
    <citation type="submission" date="2021-06" db="EMBL/GenBank/DDBJ databases">
        <title>Caerostris extrusa draft genome.</title>
        <authorList>
            <person name="Kono N."/>
            <person name="Arakawa K."/>
        </authorList>
    </citation>
    <scope>NUCLEOTIDE SEQUENCE [LARGE SCALE GENOMIC DNA]</scope>
</reference>
<feature type="region of interest" description="Disordered" evidence="1">
    <location>
        <begin position="72"/>
        <end position="92"/>
    </location>
</feature>
<organism evidence="2 3">
    <name type="scientific">Caerostris extrusa</name>
    <name type="common">Bark spider</name>
    <name type="synonym">Caerostris bankana</name>
    <dbReference type="NCBI Taxonomy" id="172846"/>
    <lineage>
        <taxon>Eukaryota</taxon>
        <taxon>Metazoa</taxon>
        <taxon>Ecdysozoa</taxon>
        <taxon>Arthropoda</taxon>
        <taxon>Chelicerata</taxon>
        <taxon>Arachnida</taxon>
        <taxon>Araneae</taxon>
        <taxon>Araneomorphae</taxon>
        <taxon>Entelegynae</taxon>
        <taxon>Araneoidea</taxon>
        <taxon>Araneidae</taxon>
        <taxon>Caerostris</taxon>
    </lineage>
</organism>
<accession>A0AAV4XYI6</accession>
<proteinExistence type="predicted"/>
<feature type="region of interest" description="Disordered" evidence="1">
    <location>
        <begin position="26"/>
        <end position="52"/>
    </location>
</feature>
<evidence type="ECO:0000256" key="1">
    <source>
        <dbReference type="SAM" id="MobiDB-lite"/>
    </source>
</evidence>
<dbReference type="EMBL" id="BPLR01018361">
    <property type="protein sequence ID" value="GIY98944.1"/>
    <property type="molecule type" value="Genomic_DNA"/>
</dbReference>
<dbReference type="Proteomes" id="UP001054945">
    <property type="component" value="Unassembled WGS sequence"/>
</dbReference>
<keyword evidence="3" id="KW-1185">Reference proteome</keyword>
<dbReference type="AlphaFoldDB" id="A0AAV4XYI6"/>
<evidence type="ECO:0000313" key="3">
    <source>
        <dbReference type="Proteomes" id="UP001054945"/>
    </source>
</evidence>